<dbReference type="InterPro" id="IPR055706">
    <property type="entry name" value="Slg1/2_DUF7282"/>
</dbReference>
<evidence type="ECO:0000313" key="3">
    <source>
        <dbReference type="EMBL" id="RJX69054.1"/>
    </source>
</evidence>
<gene>
    <name evidence="3" type="ORF">D6858_03885</name>
</gene>
<evidence type="ECO:0000259" key="2">
    <source>
        <dbReference type="Pfam" id="PF23951"/>
    </source>
</evidence>
<dbReference type="EMBL" id="RAHJ01000014">
    <property type="protein sequence ID" value="RJX69054.1"/>
    <property type="molecule type" value="Genomic_DNA"/>
</dbReference>
<feature type="domain" description="DUF7282" evidence="2">
    <location>
        <begin position="49"/>
        <end position="155"/>
    </location>
</feature>
<feature type="signal peptide" evidence="1">
    <location>
        <begin position="1"/>
        <end position="18"/>
    </location>
</feature>
<reference evidence="3 4" key="1">
    <citation type="submission" date="2018-09" db="EMBL/GenBank/DDBJ databases">
        <title>Altererythrobacter sp.Ery1 and Ery12, the genome sequencing of novel strains in genus Alterythrobacter.</title>
        <authorList>
            <person name="Cheng H."/>
            <person name="Wu Y.-H."/>
            <person name="Fang C."/>
            <person name="Xu X.-W."/>
        </authorList>
    </citation>
    <scope>NUCLEOTIDE SEQUENCE [LARGE SCALE GENOMIC DNA]</scope>
    <source>
        <strain evidence="3 4">Ery12</strain>
    </source>
</reference>
<accession>A0A419R3F6</accession>
<name>A0A419R3F6_9SPHN</name>
<feature type="chain" id="PRO_5019267111" description="DUF7282 domain-containing protein" evidence="1">
    <location>
        <begin position="19"/>
        <end position="156"/>
    </location>
</feature>
<dbReference type="Pfam" id="PF23951">
    <property type="entry name" value="DUF7282"/>
    <property type="match status" value="1"/>
</dbReference>
<evidence type="ECO:0000256" key="1">
    <source>
        <dbReference type="SAM" id="SignalP"/>
    </source>
</evidence>
<proteinExistence type="predicted"/>
<comment type="caution">
    <text evidence="3">The sequence shown here is derived from an EMBL/GenBank/DDBJ whole genome shotgun (WGS) entry which is preliminary data.</text>
</comment>
<keyword evidence="1" id="KW-0732">Signal</keyword>
<evidence type="ECO:0000313" key="4">
    <source>
        <dbReference type="Proteomes" id="UP000284322"/>
    </source>
</evidence>
<organism evidence="3 4">
    <name type="scientific">Tsuneonella suprasediminis</name>
    <dbReference type="NCBI Taxonomy" id="2306996"/>
    <lineage>
        <taxon>Bacteria</taxon>
        <taxon>Pseudomonadati</taxon>
        <taxon>Pseudomonadota</taxon>
        <taxon>Alphaproteobacteria</taxon>
        <taxon>Sphingomonadales</taxon>
        <taxon>Erythrobacteraceae</taxon>
        <taxon>Tsuneonella</taxon>
    </lineage>
</organism>
<dbReference type="RefSeq" id="WP_120107341.1">
    <property type="nucleotide sequence ID" value="NZ_RAHJ01000014.1"/>
</dbReference>
<protein>
    <recommendedName>
        <fullName evidence="2">DUF7282 domain-containing protein</fullName>
    </recommendedName>
</protein>
<dbReference type="PROSITE" id="PS51257">
    <property type="entry name" value="PROKAR_LIPOPROTEIN"/>
    <property type="match status" value="1"/>
</dbReference>
<dbReference type="Proteomes" id="UP000284322">
    <property type="component" value="Unassembled WGS sequence"/>
</dbReference>
<dbReference type="AlphaFoldDB" id="A0A419R3F6"/>
<sequence>MFKPFNIAAVAMTALSLAGCGSQQEQKADQNDMVSPGPELTSAAPANALSVQDQPAGSSVTVQSVSAAQNGWVVIHRVQDGKPVVPASIGHTYVKQGDNSDVKVDLLDAPEGNELIAMLHVDDGEPSVYQFGPGTTDYDKPVMKDGNPVVAKFSVQ</sequence>
<dbReference type="OrthoDB" id="7605232at2"/>
<keyword evidence="4" id="KW-1185">Reference proteome</keyword>